<accession>A0A4Z2FQT0</accession>
<comment type="caution">
    <text evidence="2">The sequence shown here is derived from an EMBL/GenBank/DDBJ whole genome shotgun (WGS) entry which is preliminary data.</text>
</comment>
<evidence type="ECO:0000256" key="1">
    <source>
        <dbReference type="SAM" id="MobiDB-lite"/>
    </source>
</evidence>
<feature type="compositionally biased region" description="Basic and acidic residues" evidence="1">
    <location>
        <begin position="70"/>
        <end position="85"/>
    </location>
</feature>
<keyword evidence="3" id="KW-1185">Reference proteome</keyword>
<organism evidence="2 3">
    <name type="scientific">Liparis tanakae</name>
    <name type="common">Tanaka's snailfish</name>
    <dbReference type="NCBI Taxonomy" id="230148"/>
    <lineage>
        <taxon>Eukaryota</taxon>
        <taxon>Metazoa</taxon>
        <taxon>Chordata</taxon>
        <taxon>Craniata</taxon>
        <taxon>Vertebrata</taxon>
        <taxon>Euteleostomi</taxon>
        <taxon>Actinopterygii</taxon>
        <taxon>Neopterygii</taxon>
        <taxon>Teleostei</taxon>
        <taxon>Neoteleostei</taxon>
        <taxon>Acanthomorphata</taxon>
        <taxon>Eupercaria</taxon>
        <taxon>Perciformes</taxon>
        <taxon>Cottioidei</taxon>
        <taxon>Cottales</taxon>
        <taxon>Liparidae</taxon>
        <taxon>Liparis</taxon>
    </lineage>
</organism>
<dbReference type="Proteomes" id="UP000314294">
    <property type="component" value="Unassembled WGS sequence"/>
</dbReference>
<feature type="compositionally biased region" description="Gly residues" evidence="1">
    <location>
        <begin position="52"/>
        <end position="68"/>
    </location>
</feature>
<protein>
    <submittedName>
        <fullName evidence="2">Uncharacterized protein</fullName>
    </submittedName>
</protein>
<proteinExistence type="predicted"/>
<feature type="region of interest" description="Disordered" evidence="1">
    <location>
        <begin position="52"/>
        <end position="93"/>
    </location>
</feature>
<evidence type="ECO:0000313" key="2">
    <source>
        <dbReference type="EMBL" id="TNN43498.1"/>
    </source>
</evidence>
<evidence type="ECO:0000313" key="3">
    <source>
        <dbReference type="Proteomes" id="UP000314294"/>
    </source>
</evidence>
<gene>
    <name evidence="2" type="ORF">EYF80_046320</name>
</gene>
<sequence>MQAGAEGLKSSHGSVLSPYDVMCHASVTRENSPRFLTINADHAITIDVSGLQEGGGLSVGQSSGGGGEVLQEKPEERKSREEPLSARRPGGQK</sequence>
<dbReference type="AlphaFoldDB" id="A0A4Z2FQT0"/>
<reference evidence="2 3" key="1">
    <citation type="submission" date="2019-03" db="EMBL/GenBank/DDBJ databases">
        <title>First draft genome of Liparis tanakae, snailfish: a comprehensive survey of snailfish specific genes.</title>
        <authorList>
            <person name="Kim W."/>
            <person name="Song I."/>
            <person name="Jeong J.-H."/>
            <person name="Kim D."/>
            <person name="Kim S."/>
            <person name="Ryu S."/>
            <person name="Song J.Y."/>
            <person name="Lee S.K."/>
        </authorList>
    </citation>
    <scope>NUCLEOTIDE SEQUENCE [LARGE SCALE GENOMIC DNA]</scope>
    <source>
        <tissue evidence="2">Muscle</tissue>
    </source>
</reference>
<name>A0A4Z2FQT0_9TELE</name>
<dbReference type="EMBL" id="SRLO01000962">
    <property type="protein sequence ID" value="TNN43498.1"/>
    <property type="molecule type" value="Genomic_DNA"/>
</dbReference>